<keyword evidence="1" id="KW-0175">Coiled coil</keyword>
<feature type="coiled-coil region" evidence="1">
    <location>
        <begin position="81"/>
        <end position="108"/>
    </location>
</feature>
<name>A0A2H4J4Q4_9CAUD</name>
<evidence type="ECO:0000256" key="1">
    <source>
        <dbReference type="SAM" id="Coils"/>
    </source>
</evidence>
<proteinExistence type="predicted"/>
<evidence type="ECO:0000313" key="2">
    <source>
        <dbReference type="EMBL" id="ASN69559.1"/>
    </source>
</evidence>
<reference evidence="2" key="1">
    <citation type="submission" date="2017-06" db="EMBL/GenBank/DDBJ databases">
        <title>Novel phages from South African skin metaviromes.</title>
        <authorList>
            <person name="van Zyl L.J."/>
            <person name="Abrahams Y."/>
            <person name="Stander E.A."/>
            <person name="Kirby B.M."/>
            <person name="Clavaud C."/>
            <person name="Farcet C."/>
            <person name="Breton L."/>
            <person name="Trindade M.I."/>
        </authorList>
    </citation>
    <scope>NUCLEOTIDE SEQUENCE</scope>
</reference>
<sequence>MNANDDEGKLISGKEALIARDNRPMSRLEILKKSLKKKEEAFNSKLNSHFEDVKSANGQPLNDKKNGQATLDRWNKQSDSLRNLDNGIKKTKDAIEREELKIANVEHISQNIPKEILDLVANGTLIQWRKHPSFFFVSGVDKARIIWDAKRKVVAHRYLKEIKNQEQWSKFRDVYNSLNKALNEES</sequence>
<protein>
    <submittedName>
        <fullName evidence="2">Uncharacterized protein</fullName>
    </submittedName>
</protein>
<organism evidence="2">
    <name type="scientific">uncultured Caudovirales phage</name>
    <dbReference type="NCBI Taxonomy" id="2100421"/>
    <lineage>
        <taxon>Viruses</taxon>
        <taxon>Duplodnaviria</taxon>
        <taxon>Heunggongvirae</taxon>
        <taxon>Uroviricota</taxon>
        <taxon>Caudoviricetes</taxon>
        <taxon>Peduoviridae</taxon>
        <taxon>Maltschvirus</taxon>
        <taxon>Maltschvirus maltsch</taxon>
    </lineage>
</organism>
<dbReference type="EMBL" id="MF417892">
    <property type="protein sequence ID" value="ASN69559.1"/>
    <property type="molecule type" value="Genomic_DNA"/>
</dbReference>
<gene>
    <name evidence="2" type="ORF">2F2_4</name>
</gene>
<accession>A0A2H4J4Q4</accession>